<dbReference type="Gene3D" id="1.25.10.10">
    <property type="entry name" value="Leucine-rich Repeat Variant"/>
    <property type="match status" value="1"/>
</dbReference>
<organism evidence="5 6">
    <name type="scientific">Coemansia umbellata</name>
    <dbReference type="NCBI Taxonomy" id="1424467"/>
    <lineage>
        <taxon>Eukaryota</taxon>
        <taxon>Fungi</taxon>
        <taxon>Fungi incertae sedis</taxon>
        <taxon>Zoopagomycota</taxon>
        <taxon>Kickxellomycotina</taxon>
        <taxon>Kickxellomycetes</taxon>
        <taxon>Kickxellales</taxon>
        <taxon>Kickxellaceae</taxon>
        <taxon>Coemansia</taxon>
    </lineage>
</organism>
<proteinExistence type="predicted"/>
<dbReference type="InterPro" id="IPR033162">
    <property type="entry name" value="TBCD"/>
</dbReference>
<dbReference type="SUPFAM" id="SSF48371">
    <property type="entry name" value="ARM repeat"/>
    <property type="match status" value="1"/>
</dbReference>
<keyword evidence="1" id="KW-0143">Chaperone</keyword>
<evidence type="ECO:0000256" key="2">
    <source>
        <dbReference type="SAM" id="MobiDB-lite"/>
    </source>
</evidence>
<reference evidence="5" key="1">
    <citation type="submission" date="2022-07" db="EMBL/GenBank/DDBJ databases">
        <title>Phylogenomic reconstructions and comparative analyses of Kickxellomycotina fungi.</title>
        <authorList>
            <person name="Reynolds N.K."/>
            <person name="Stajich J.E."/>
            <person name="Barry K."/>
            <person name="Grigoriev I.V."/>
            <person name="Crous P."/>
            <person name="Smith M.E."/>
        </authorList>
    </citation>
    <scope>NUCLEOTIDE SEQUENCE</scope>
    <source>
        <strain evidence="5">BCRC 34882</strain>
    </source>
</reference>
<dbReference type="InterPro" id="IPR022577">
    <property type="entry name" value="TBCD_C"/>
</dbReference>
<dbReference type="Pfam" id="PF23579">
    <property type="entry name" value="ARM_TBCD"/>
    <property type="match status" value="1"/>
</dbReference>
<evidence type="ECO:0000259" key="4">
    <source>
        <dbReference type="Pfam" id="PF25767"/>
    </source>
</evidence>
<name>A0ABQ8PNW9_9FUNG</name>
<evidence type="ECO:0008006" key="7">
    <source>
        <dbReference type="Google" id="ProtNLM"/>
    </source>
</evidence>
<dbReference type="Pfam" id="PF25767">
    <property type="entry name" value="ARM_TBCD_2nd"/>
    <property type="match status" value="1"/>
</dbReference>
<evidence type="ECO:0000259" key="3">
    <source>
        <dbReference type="Pfam" id="PF12612"/>
    </source>
</evidence>
<dbReference type="EMBL" id="JANBQD010000023">
    <property type="protein sequence ID" value="KAJ1992858.1"/>
    <property type="molecule type" value="Genomic_DNA"/>
</dbReference>
<dbReference type="InterPro" id="IPR058033">
    <property type="entry name" value="ARM_TBCD_2nd"/>
</dbReference>
<gene>
    <name evidence="5" type="ORF">EDC05_002490</name>
</gene>
<dbReference type="PANTHER" id="PTHR12658">
    <property type="entry name" value="BETA-TUBULIN COFACTOR D"/>
    <property type="match status" value="1"/>
</dbReference>
<sequence>MSTHEQDLGNENAGSVPTFFREYETFFEYLDKIAATSGDPDTWALAEAPEEERELVRKASGMLEVYQEQPTCLDSHLERIISTLMYVVQEYVNALYDYTATNNALGLDPSTMDTTGNSISITRLSSVFDLLYMLCKVRGYKVVLRLFPHSVADVEPVFAMLWQYSSVAGGVSSWTTRYILLIWLSLLAMVPFDMESIDSGILNLPALPTSEADVPATLVSKWIELGKLYLNKAGCEMEGAAVMLARLLSRKDTMPKEQPAFVSWTVREISDAAGLNVDESSSSNNSGGKKDLGISAVLQINGALRVLCHLFLAMDSPAALSGQLEPLLTIFQSDAFGQHSVTRKLISKAAQRLALLFLPAVPAKSSDLYVGTCLRSNLRHYTVDGSEITELAHKCLNAEDTTDSSADQAAEIELSAEVEAFVGILFQKLNDRDTIVRWSAAKGIARIAERLPQALSHEIVSAVVSMLHEETLELGGVLDVSMTSESAWHGALMSLAELSRKGLLPPEILRETIPWIVRGLTYEIQRGNYSVGSNVRDAACYVMWSFARTSNPLSKAVFAELSTHMATTLISVAVFDRESNVRRAASAAYQEHVGRHTVLSVPKNTPERYVQDFGAALTLSALAFYIGCLSRAGWNIDAENNGTGIRHKQFFDYFVQGLTVCKEAQDIVPNFTAFVDKYGLLPEQHSIVRRYTHVEISGTSCQSFVLAIGALRTQDDFELLCKLIAEGPTVEIRRNAAAALGHHCMRWTQGECGGREAQGSQNELAAINALIAGLLDHTVDNRGDVGSWIRRQCLETLVAIFESDDQVLLRLMSVGGGDIAIRLLGRALHAATEKIDKLRAAAGNLLETLLYKQNIDDSEHTADLQVQWCVWQLRQCIPSSNGNNGSDINTNMNSNSGNENSQNGKNEVFSWADPEAAFGRLVYALSVHNKMLRQPLFEGLVVTGSTEPLGKFAVNAVSKYADTLPSAEAASPAVDGATAPEEEEEQLGWSADGIVGELTRLILTDRMTSKMINPALVVADQLVEQGALALASPEMWLRLYRAVQRVAYKLRAPQRLSLCLKLFGSLSLVSDQLVRMTTETVLGYLGHPIPKIRQVAADQLFSMVCINGVVADADEERMEKIQGVLTETEWMLPNNERKAEVTGLLRQALDAASN</sequence>
<accession>A0ABQ8PNW9</accession>
<feature type="region of interest" description="Disordered" evidence="2">
    <location>
        <begin position="882"/>
        <end position="906"/>
    </location>
</feature>
<dbReference type="Pfam" id="PF12612">
    <property type="entry name" value="TFCD_C"/>
    <property type="match status" value="1"/>
</dbReference>
<dbReference type="InterPro" id="IPR016024">
    <property type="entry name" value="ARM-type_fold"/>
</dbReference>
<protein>
    <recommendedName>
        <fullName evidence="7">Tubulin-specific chaperone D</fullName>
    </recommendedName>
</protein>
<feature type="domain" description="Tubulin-folding cofactor D C-terminal" evidence="3">
    <location>
        <begin position="824"/>
        <end position="1055"/>
    </location>
</feature>
<dbReference type="InterPro" id="IPR011989">
    <property type="entry name" value="ARM-like"/>
</dbReference>
<dbReference type="Proteomes" id="UP001151295">
    <property type="component" value="Unassembled WGS sequence"/>
</dbReference>
<evidence type="ECO:0000313" key="5">
    <source>
        <dbReference type="EMBL" id="KAJ1992858.1"/>
    </source>
</evidence>
<evidence type="ECO:0000313" key="6">
    <source>
        <dbReference type="Proteomes" id="UP001151295"/>
    </source>
</evidence>
<comment type="caution">
    <text evidence="5">The sequence shown here is derived from an EMBL/GenBank/DDBJ whole genome shotgun (WGS) entry which is preliminary data.</text>
</comment>
<dbReference type="PANTHER" id="PTHR12658:SF0">
    <property type="entry name" value="TUBULIN-SPECIFIC CHAPERONE D"/>
    <property type="match status" value="1"/>
</dbReference>
<feature type="compositionally biased region" description="Low complexity" evidence="2">
    <location>
        <begin position="889"/>
        <end position="906"/>
    </location>
</feature>
<evidence type="ECO:0000256" key="1">
    <source>
        <dbReference type="ARBA" id="ARBA00023186"/>
    </source>
</evidence>
<feature type="domain" description="Tubulin-folding cofactor D ARM repeats" evidence="4">
    <location>
        <begin position="342"/>
        <end position="597"/>
    </location>
</feature>
<keyword evidence="6" id="KW-1185">Reference proteome</keyword>